<dbReference type="EMBL" id="CAFBPN010000090">
    <property type="protein sequence ID" value="CAB5027831.1"/>
    <property type="molecule type" value="Genomic_DNA"/>
</dbReference>
<evidence type="ECO:0000313" key="3">
    <source>
        <dbReference type="EMBL" id="CAB5060358.1"/>
    </source>
</evidence>
<gene>
    <name evidence="2" type="ORF">UFOPK4098_01280</name>
    <name evidence="3" type="ORF">UFOPK4347_00274</name>
</gene>
<feature type="transmembrane region" description="Helical" evidence="1">
    <location>
        <begin position="83"/>
        <end position="100"/>
    </location>
</feature>
<organism evidence="3">
    <name type="scientific">freshwater metagenome</name>
    <dbReference type="NCBI Taxonomy" id="449393"/>
    <lineage>
        <taxon>unclassified sequences</taxon>
        <taxon>metagenomes</taxon>
        <taxon>ecological metagenomes</taxon>
    </lineage>
</organism>
<evidence type="ECO:0000256" key="1">
    <source>
        <dbReference type="SAM" id="Phobius"/>
    </source>
</evidence>
<feature type="transmembrane region" description="Helical" evidence="1">
    <location>
        <begin position="123"/>
        <end position="142"/>
    </location>
</feature>
<proteinExistence type="predicted"/>
<name>A0A6J7U834_9ZZZZ</name>
<feature type="transmembrane region" description="Helical" evidence="1">
    <location>
        <begin position="56"/>
        <end position="76"/>
    </location>
</feature>
<keyword evidence="1" id="KW-0472">Membrane</keyword>
<accession>A0A6J7U834</accession>
<sequence length="148" mass="15410">MSTPGELRTKRPRIVPDGIVAHKRDLAQRGGFTAVGIAAALSLFGAIVLALTSSAFFGAIGFIAITCGIPLLPMVGLPARTGAARWLIAIVGSAAIWWWVGQLSAARVRKLAIASWADWSKEFGLYAAALVLGVIFALLIAAKSLGAL</sequence>
<dbReference type="EMBL" id="CAFBQU010000004">
    <property type="protein sequence ID" value="CAB5060358.1"/>
    <property type="molecule type" value="Genomic_DNA"/>
</dbReference>
<protein>
    <submittedName>
        <fullName evidence="3">Unannotated protein</fullName>
    </submittedName>
</protein>
<reference evidence="3" key="1">
    <citation type="submission" date="2020-05" db="EMBL/GenBank/DDBJ databases">
        <authorList>
            <person name="Chiriac C."/>
            <person name="Salcher M."/>
            <person name="Ghai R."/>
            <person name="Kavagutti S V."/>
        </authorList>
    </citation>
    <scope>NUCLEOTIDE SEQUENCE</scope>
</reference>
<keyword evidence="1" id="KW-1133">Transmembrane helix</keyword>
<dbReference type="AlphaFoldDB" id="A0A6J7U834"/>
<feature type="transmembrane region" description="Helical" evidence="1">
    <location>
        <begin position="32"/>
        <end position="50"/>
    </location>
</feature>
<keyword evidence="1" id="KW-0812">Transmembrane</keyword>
<evidence type="ECO:0000313" key="2">
    <source>
        <dbReference type="EMBL" id="CAB5027831.1"/>
    </source>
</evidence>